<dbReference type="GO" id="GO:0016491">
    <property type="term" value="F:oxidoreductase activity"/>
    <property type="evidence" value="ECO:0007669"/>
    <property type="project" value="UniProtKB-KW"/>
</dbReference>
<protein>
    <submittedName>
        <fullName evidence="3">Unannotated protein</fullName>
    </submittedName>
</protein>
<dbReference type="EMBL" id="CAEZYZ010000055">
    <property type="protein sequence ID" value="CAB4743486.1"/>
    <property type="molecule type" value="Genomic_DNA"/>
</dbReference>
<dbReference type="PANTHER" id="PTHR43818">
    <property type="entry name" value="BCDNA.GH03377"/>
    <property type="match status" value="1"/>
</dbReference>
<evidence type="ECO:0000259" key="2">
    <source>
        <dbReference type="Pfam" id="PF01408"/>
    </source>
</evidence>
<dbReference type="EMBL" id="CAEZYW010000184">
    <property type="protein sequence ID" value="CAB4748637.1"/>
    <property type="molecule type" value="Genomic_DNA"/>
</dbReference>
<dbReference type="InterPro" id="IPR050463">
    <property type="entry name" value="Gfo/Idh/MocA_oxidrdct_glycsds"/>
</dbReference>
<evidence type="ECO:0000313" key="3">
    <source>
        <dbReference type="EMBL" id="CAB4743486.1"/>
    </source>
</evidence>
<dbReference type="PANTHER" id="PTHR43818:SF11">
    <property type="entry name" value="BCDNA.GH03377"/>
    <property type="match status" value="1"/>
</dbReference>
<dbReference type="SUPFAM" id="SSF51735">
    <property type="entry name" value="NAD(P)-binding Rossmann-fold domains"/>
    <property type="match status" value="1"/>
</dbReference>
<dbReference type="Pfam" id="PF01408">
    <property type="entry name" value="GFO_IDH_MocA"/>
    <property type="match status" value="1"/>
</dbReference>
<dbReference type="Gene3D" id="3.30.360.10">
    <property type="entry name" value="Dihydrodipicolinate Reductase, domain 2"/>
    <property type="match status" value="1"/>
</dbReference>
<reference evidence="3" key="1">
    <citation type="submission" date="2020-05" db="EMBL/GenBank/DDBJ databases">
        <authorList>
            <person name="Chiriac C."/>
            <person name="Salcher M."/>
            <person name="Ghai R."/>
            <person name="Kavagutti S V."/>
        </authorList>
    </citation>
    <scope>NUCLEOTIDE SEQUENCE</scope>
</reference>
<sequence>MSELPIRIGVVGLGLIAQGVHLPNLETLRDQFTVTHVCDASLDRAASVADRLPGSVRASTRFIDVLTDPDVDAVLILTPGSHGDIVLAALEQGKDVFVEKPLAYSLAEIHELREAQVASGRVVQVGTMKAHDPLVPAARDALGRIGRLAVVRVTVIHPTDECQFEHIRLLNAPAPDPAVTSEAEAYSLRRAREAMGDDADGPRSLYTDVLLGSVIHEAALLRALGLGLPRTTDFACVDPPLSETPASQPPRLLAVGVLPGGAQLQLSWTWAPDFPEYVEEVMAIGSAGRMRLTMPGPYLPAHRSALTVESMVDGQRTVATTQPHHSTAFVEELRAFAASVRSGAPNVCTIEGAGEDLTFLQQVARAAAKQAGLPVGGEAGQGTDS</sequence>
<dbReference type="GO" id="GO:0000166">
    <property type="term" value="F:nucleotide binding"/>
    <property type="evidence" value="ECO:0007669"/>
    <property type="project" value="InterPro"/>
</dbReference>
<keyword evidence="1" id="KW-0560">Oxidoreductase</keyword>
<dbReference type="Gene3D" id="3.40.50.720">
    <property type="entry name" value="NAD(P)-binding Rossmann-like Domain"/>
    <property type="match status" value="1"/>
</dbReference>
<gene>
    <name evidence="4" type="ORF">UFOPK2786_01169</name>
    <name evidence="3" type="ORF">UFOPK2810_00458</name>
</gene>
<dbReference type="AlphaFoldDB" id="A0A6J6T8P6"/>
<proteinExistence type="predicted"/>
<organism evidence="3">
    <name type="scientific">freshwater metagenome</name>
    <dbReference type="NCBI Taxonomy" id="449393"/>
    <lineage>
        <taxon>unclassified sequences</taxon>
        <taxon>metagenomes</taxon>
        <taxon>ecological metagenomes</taxon>
    </lineage>
</organism>
<feature type="domain" description="Gfo/Idh/MocA-like oxidoreductase N-terminal" evidence="2">
    <location>
        <begin position="6"/>
        <end position="126"/>
    </location>
</feature>
<dbReference type="InterPro" id="IPR036291">
    <property type="entry name" value="NAD(P)-bd_dom_sf"/>
</dbReference>
<name>A0A6J6T8P6_9ZZZZ</name>
<evidence type="ECO:0000256" key="1">
    <source>
        <dbReference type="ARBA" id="ARBA00023002"/>
    </source>
</evidence>
<dbReference type="InterPro" id="IPR000683">
    <property type="entry name" value="Gfo/Idh/MocA-like_OxRdtase_N"/>
</dbReference>
<accession>A0A6J6T8P6</accession>
<evidence type="ECO:0000313" key="4">
    <source>
        <dbReference type="EMBL" id="CAB4748637.1"/>
    </source>
</evidence>